<sequence length="119" mass="13328">MKKSVFFLPILLFLAGCPGKGREGAESGERRAIYVDGSRVCFTIDKNDVLTRYILSTNGREYKKLLVGDFKYLTYPSTCFTVNLEKGLVYGASYTLNGKNHYYTFIITNDGTVLDLGKS</sequence>
<protein>
    <recommendedName>
        <fullName evidence="1">Type IV secretion system putative lipoprotein virB7</fullName>
    </recommendedName>
</protein>
<dbReference type="PROSITE" id="PS51257">
    <property type="entry name" value="PROKAR_LIPOPROTEIN"/>
    <property type="match status" value="1"/>
</dbReference>
<dbReference type="InterPro" id="IPR054657">
    <property type="entry name" value="T6SS_periplasmic_put"/>
</dbReference>
<reference evidence="4 5" key="2">
    <citation type="journal article" date="2017" name="PLoS ONE">
        <title>Genomic and phenotypic characterisation of fluoroquinolone resistance mechanisms in Enterobacteriaceae in Durban, South Africa.</title>
        <authorList>
            <person name="Osei Sekyere J."/>
            <person name="Amoako D.G."/>
        </authorList>
    </citation>
    <scope>NUCLEOTIDE SEQUENCE [LARGE SCALE GENOMIC DNA]</scope>
    <source>
        <strain evidence="4 5">ST62:944112508</strain>
    </source>
</reference>
<dbReference type="RefSeq" id="WP_057064144.1">
    <property type="nucleotide sequence ID" value="NZ_CBCYGZ010000015.1"/>
</dbReference>
<proteinExistence type="predicted"/>
<keyword evidence="2" id="KW-0732">Signal</keyword>
<evidence type="ECO:0000313" key="3">
    <source>
        <dbReference type="EMBL" id="HAT3900190.1"/>
    </source>
</evidence>
<evidence type="ECO:0000256" key="1">
    <source>
        <dbReference type="ARBA" id="ARBA00017922"/>
    </source>
</evidence>
<reference evidence="3" key="3">
    <citation type="journal article" date="2018" name="Genome Biol.">
        <title>SKESA: strategic k-mer extension for scrupulous assemblies.</title>
        <authorList>
            <person name="Souvorov A."/>
            <person name="Agarwala R."/>
            <person name="Lipman D.J."/>
        </authorList>
    </citation>
    <scope>NUCLEOTIDE SEQUENCE</scope>
    <source>
        <strain evidence="3">O50</strain>
    </source>
</reference>
<dbReference type="Proteomes" id="UP000050520">
    <property type="component" value="Unassembled WGS sequence"/>
</dbReference>
<dbReference type="Pfam" id="PF08139">
    <property type="entry name" value="LPAM_1"/>
    <property type="match status" value="1"/>
</dbReference>
<evidence type="ECO:0000313" key="4">
    <source>
        <dbReference type="EMBL" id="KPR54393.1"/>
    </source>
</evidence>
<evidence type="ECO:0000313" key="5">
    <source>
        <dbReference type="Proteomes" id="UP000050520"/>
    </source>
</evidence>
<organism evidence="3">
    <name type="scientific">Citrobacter freundii</name>
    <dbReference type="NCBI Taxonomy" id="546"/>
    <lineage>
        <taxon>Bacteria</taxon>
        <taxon>Pseudomonadati</taxon>
        <taxon>Pseudomonadota</taxon>
        <taxon>Gammaproteobacteria</taxon>
        <taxon>Enterobacterales</taxon>
        <taxon>Enterobacteriaceae</taxon>
        <taxon>Citrobacter</taxon>
        <taxon>Citrobacter freundii complex</taxon>
    </lineage>
</organism>
<name>A0A0P8HIX0_CITFR</name>
<comment type="caution">
    <text evidence="3">The sequence shown here is derived from an EMBL/GenBank/DDBJ whole genome shotgun (WGS) entry which is preliminary data.</text>
</comment>
<reference evidence="5" key="1">
    <citation type="submission" date="2015-09" db="EMBL/GenBank/DDBJ databases">
        <title>Prevalence of NDMs in South Africa.</title>
        <authorList>
            <person name="Osei Sekyere J."/>
            <person name="Govinden U."/>
            <person name="Essack S."/>
            <person name="Haldorsen B."/>
            <person name="Samuelsen O."/>
            <person name="Aasnaes B."/>
            <person name="Sundsfjord A."/>
        </authorList>
    </citation>
    <scope>NUCLEOTIDE SEQUENCE [LARGE SCALE GENOMIC DNA]</scope>
    <source>
        <strain evidence="5">ST62:944112508</strain>
    </source>
</reference>
<dbReference type="NCBIfam" id="NF045617">
    <property type="entry name" value="mostly_LP"/>
    <property type="match status" value="1"/>
</dbReference>
<dbReference type="Proteomes" id="UP000855471">
    <property type="component" value="Unassembled WGS sequence"/>
</dbReference>
<dbReference type="EMBL" id="DACSXJ010000047">
    <property type="protein sequence ID" value="HAT3900190.1"/>
    <property type="molecule type" value="Genomic_DNA"/>
</dbReference>
<dbReference type="InterPro" id="IPR012640">
    <property type="entry name" value="Membr_lipoprot_lipid_attach_CS"/>
</dbReference>
<dbReference type="AlphaFoldDB" id="A0A0P8HIX0"/>
<gene>
    <name evidence="4" type="ORF">AN672_16335</name>
    <name evidence="3" type="ORF">I9Y29_004681</name>
</gene>
<accession>A0A0P8HIX0</accession>
<dbReference type="EMBL" id="LJEB01000074">
    <property type="protein sequence ID" value="KPR54393.1"/>
    <property type="molecule type" value="Genomic_DNA"/>
</dbReference>
<reference evidence="3" key="4">
    <citation type="submission" date="2020-09" db="EMBL/GenBank/DDBJ databases">
        <authorList>
            <consortium name="NCBI Pathogen Detection Project"/>
        </authorList>
    </citation>
    <scope>NUCLEOTIDE SEQUENCE</scope>
    <source>
        <strain evidence="3">O50</strain>
    </source>
</reference>
<evidence type="ECO:0000256" key="2">
    <source>
        <dbReference type="ARBA" id="ARBA00022729"/>
    </source>
</evidence>